<reference evidence="10 11" key="1">
    <citation type="submission" date="2020-08" db="EMBL/GenBank/DDBJ databases">
        <authorList>
            <person name="Ren C."/>
            <person name="Gu Y."/>
            <person name="Xu Y."/>
        </authorList>
    </citation>
    <scope>NUCLEOTIDE SEQUENCE [LARGE SCALE GENOMIC DNA]</scope>
    <source>
        <strain evidence="10 11">LBM18003</strain>
    </source>
</reference>
<dbReference type="AlphaFoldDB" id="A0A7G9WFB7"/>
<protein>
    <submittedName>
        <fullName evidence="10">Energy-coupling factor transporter ATPase</fullName>
    </submittedName>
</protein>
<feature type="domain" description="ABC transporter" evidence="9">
    <location>
        <begin position="4"/>
        <end position="247"/>
    </location>
</feature>
<comment type="similarity">
    <text evidence="2">Belongs to the ABC transporter superfamily.</text>
</comment>
<evidence type="ECO:0000256" key="6">
    <source>
        <dbReference type="ARBA" id="ARBA00022840"/>
    </source>
</evidence>
<dbReference type="PANTHER" id="PTHR43553">
    <property type="entry name" value="HEAVY METAL TRANSPORTER"/>
    <property type="match status" value="1"/>
</dbReference>
<evidence type="ECO:0000256" key="2">
    <source>
        <dbReference type="ARBA" id="ARBA00005417"/>
    </source>
</evidence>
<evidence type="ECO:0000313" key="11">
    <source>
        <dbReference type="Proteomes" id="UP000516046"/>
    </source>
</evidence>
<evidence type="ECO:0000259" key="9">
    <source>
        <dbReference type="PROSITE" id="PS50893"/>
    </source>
</evidence>
<dbReference type="InterPro" id="IPR050095">
    <property type="entry name" value="ECF_ABC_transporter_ATP-bd"/>
</dbReference>
<evidence type="ECO:0000256" key="8">
    <source>
        <dbReference type="ARBA" id="ARBA00023136"/>
    </source>
</evidence>
<keyword evidence="8" id="KW-0472">Membrane</keyword>
<dbReference type="GO" id="GO:0042626">
    <property type="term" value="F:ATPase-coupled transmembrane transporter activity"/>
    <property type="evidence" value="ECO:0007669"/>
    <property type="project" value="TreeGrafter"/>
</dbReference>
<dbReference type="InterPro" id="IPR003593">
    <property type="entry name" value="AAA+_ATPase"/>
</dbReference>
<gene>
    <name evidence="10" type="ORF">H6X83_10565</name>
</gene>
<name>A0A7G9WFB7_9FIRM</name>
<evidence type="ECO:0000313" key="10">
    <source>
        <dbReference type="EMBL" id="QNO17379.1"/>
    </source>
</evidence>
<dbReference type="PROSITE" id="PS00211">
    <property type="entry name" value="ABC_TRANSPORTER_1"/>
    <property type="match status" value="1"/>
</dbReference>
<keyword evidence="3" id="KW-0813">Transport</keyword>
<dbReference type="RefSeq" id="WP_212506448.1">
    <property type="nucleotide sequence ID" value="NZ_CP060696.1"/>
</dbReference>
<dbReference type="EMBL" id="CP060696">
    <property type="protein sequence ID" value="QNO17379.1"/>
    <property type="molecule type" value="Genomic_DNA"/>
</dbReference>
<dbReference type="InterPro" id="IPR017871">
    <property type="entry name" value="ABC_transporter-like_CS"/>
</dbReference>
<dbReference type="PROSITE" id="PS50893">
    <property type="entry name" value="ABC_TRANSPORTER_2"/>
    <property type="match status" value="1"/>
</dbReference>
<dbReference type="KEGG" id="caml:H6X83_10565"/>
<keyword evidence="4" id="KW-1003">Cell membrane</keyword>
<organism evidence="10 11">
    <name type="scientific">Caproicibacterium amylolyticum</name>
    <dbReference type="NCBI Taxonomy" id="2766537"/>
    <lineage>
        <taxon>Bacteria</taxon>
        <taxon>Bacillati</taxon>
        <taxon>Bacillota</taxon>
        <taxon>Clostridia</taxon>
        <taxon>Eubacteriales</taxon>
        <taxon>Oscillospiraceae</taxon>
        <taxon>Caproicibacterium</taxon>
    </lineage>
</organism>
<comment type="subcellular location">
    <subcellularLocation>
        <location evidence="1">Cell membrane</location>
        <topology evidence="1">Peripheral membrane protein</topology>
    </subcellularLocation>
</comment>
<accession>A0A7G9WFB7</accession>
<dbReference type="Proteomes" id="UP000516046">
    <property type="component" value="Chromosome"/>
</dbReference>
<keyword evidence="7" id="KW-1278">Translocase</keyword>
<dbReference type="Gene3D" id="3.40.50.300">
    <property type="entry name" value="P-loop containing nucleotide triphosphate hydrolases"/>
    <property type="match status" value="1"/>
</dbReference>
<dbReference type="Pfam" id="PF00005">
    <property type="entry name" value="ABC_tran"/>
    <property type="match status" value="1"/>
</dbReference>
<dbReference type="GO" id="GO:0043190">
    <property type="term" value="C:ATP-binding cassette (ABC) transporter complex"/>
    <property type="evidence" value="ECO:0007669"/>
    <property type="project" value="TreeGrafter"/>
</dbReference>
<dbReference type="InterPro" id="IPR003439">
    <property type="entry name" value="ABC_transporter-like_ATP-bd"/>
</dbReference>
<dbReference type="SMART" id="SM00382">
    <property type="entry name" value="AAA"/>
    <property type="match status" value="1"/>
</dbReference>
<dbReference type="NCBIfam" id="TIGR04520">
    <property type="entry name" value="ECF_ATPase_1"/>
    <property type="match status" value="1"/>
</dbReference>
<evidence type="ECO:0000256" key="7">
    <source>
        <dbReference type="ARBA" id="ARBA00022967"/>
    </source>
</evidence>
<keyword evidence="5" id="KW-0547">Nucleotide-binding</keyword>
<evidence type="ECO:0000256" key="3">
    <source>
        <dbReference type="ARBA" id="ARBA00022448"/>
    </source>
</evidence>
<dbReference type="InterPro" id="IPR030947">
    <property type="entry name" value="EcfA_1"/>
</dbReference>
<keyword evidence="11" id="KW-1185">Reference proteome</keyword>
<proteinExistence type="inferred from homology"/>
<evidence type="ECO:0000256" key="1">
    <source>
        <dbReference type="ARBA" id="ARBA00004202"/>
    </source>
</evidence>
<dbReference type="InterPro" id="IPR015856">
    <property type="entry name" value="ABC_transpr_CbiO/EcfA_su"/>
</dbReference>
<evidence type="ECO:0000256" key="4">
    <source>
        <dbReference type="ARBA" id="ARBA00022475"/>
    </source>
</evidence>
<dbReference type="InterPro" id="IPR027417">
    <property type="entry name" value="P-loop_NTPase"/>
</dbReference>
<keyword evidence="6" id="KW-0067">ATP-binding</keyword>
<dbReference type="PANTHER" id="PTHR43553:SF24">
    <property type="entry name" value="ENERGY-COUPLING FACTOR TRANSPORTER ATP-BINDING PROTEIN ECFA1"/>
    <property type="match status" value="1"/>
</dbReference>
<dbReference type="FunFam" id="3.40.50.300:FF:000224">
    <property type="entry name" value="Energy-coupling factor transporter ATP-binding protein EcfA"/>
    <property type="match status" value="1"/>
</dbReference>
<sequence length="290" mass="31869">MEFIKAENVRFTYDEPDAENPEAPVHDVLKGISLSIEHGEFVALLGHNGSGKSTMAKMFNAMLTPSAGKVFVDGMDTADESKTFDIRRRVGMVQQNPDNQLVASIVEEDVAFGPENLGIEPHEIRKRVDEALKAVDMYEYRTHAPYKLSGGQKQRIAIAGILAMETDCIVLDEPTAMLDPRGRAEVMETIQRLNREKGITIILITHYMDEAVQAGRVIVMDSGEILTQGTPREVFAQVELLKTHKLDVPQATELSFRLSGAGCKMPQCVLTIDECVEALEPLLSGKGASA</sequence>
<dbReference type="NCBIfam" id="NF010167">
    <property type="entry name" value="PRK13648.1"/>
    <property type="match status" value="1"/>
</dbReference>
<evidence type="ECO:0000256" key="5">
    <source>
        <dbReference type="ARBA" id="ARBA00022741"/>
    </source>
</evidence>
<dbReference type="SUPFAM" id="SSF52540">
    <property type="entry name" value="P-loop containing nucleoside triphosphate hydrolases"/>
    <property type="match status" value="1"/>
</dbReference>
<dbReference type="GO" id="GO:0016887">
    <property type="term" value="F:ATP hydrolysis activity"/>
    <property type="evidence" value="ECO:0007669"/>
    <property type="project" value="InterPro"/>
</dbReference>
<dbReference type="GO" id="GO:0005524">
    <property type="term" value="F:ATP binding"/>
    <property type="evidence" value="ECO:0007669"/>
    <property type="project" value="UniProtKB-KW"/>
</dbReference>
<dbReference type="CDD" id="cd03225">
    <property type="entry name" value="ABC_cobalt_CbiO_domain1"/>
    <property type="match status" value="1"/>
</dbReference>